<dbReference type="PANTHER" id="PTHR11662:SF399">
    <property type="entry name" value="FI19708P1-RELATED"/>
    <property type="match status" value="1"/>
</dbReference>
<feature type="transmembrane region" description="Helical" evidence="5">
    <location>
        <begin position="73"/>
        <end position="99"/>
    </location>
</feature>
<feature type="transmembrane region" description="Helical" evidence="5">
    <location>
        <begin position="362"/>
        <end position="380"/>
    </location>
</feature>
<evidence type="ECO:0000256" key="5">
    <source>
        <dbReference type="SAM" id="Phobius"/>
    </source>
</evidence>
<dbReference type="RefSeq" id="WP_194450592.1">
    <property type="nucleotide sequence ID" value="NZ_CP063849.1"/>
</dbReference>
<keyword evidence="2 5" id="KW-0812">Transmembrane</keyword>
<evidence type="ECO:0000256" key="2">
    <source>
        <dbReference type="ARBA" id="ARBA00022692"/>
    </source>
</evidence>
<dbReference type="KEGG" id="pfer:IRI77_02915"/>
<accession>A0A7S7SL21</accession>
<dbReference type="SUPFAM" id="SSF103473">
    <property type="entry name" value="MFS general substrate transporter"/>
    <property type="match status" value="1"/>
</dbReference>
<protein>
    <submittedName>
        <fullName evidence="7">MFS transporter</fullName>
    </submittedName>
</protein>
<feature type="transmembrane region" description="Helical" evidence="5">
    <location>
        <begin position="206"/>
        <end position="231"/>
    </location>
</feature>
<dbReference type="InterPro" id="IPR020846">
    <property type="entry name" value="MFS_dom"/>
</dbReference>
<feature type="transmembrane region" description="Helical" evidence="5">
    <location>
        <begin position="135"/>
        <end position="156"/>
    </location>
</feature>
<feature type="transmembrane region" description="Helical" evidence="5">
    <location>
        <begin position="163"/>
        <end position="181"/>
    </location>
</feature>
<dbReference type="EMBL" id="CP063849">
    <property type="protein sequence ID" value="QOY88929.1"/>
    <property type="molecule type" value="Genomic_DNA"/>
</dbReference>
<proteinExistence type="predicted"/>
<feature type="domain" description="Major facilitator superfamily (MFS) profile" evidence="6">
    <location>
        <begin position="1"/>
        <end position="385"/>
    </location>
</feature>
<reference evidence="7 8" key="1">
    <citation type="submission" date="2020-10" db="EMBL/GenBank/DDBJ databases">
        <title>Complete genome sequence of Paludibaculum fermentans P105T, a facultatively anaerobic acidobacterium capable of dissimilatory Fe(III) reduction.</title>
        <authorList>
            <person name="Dedysh S.N."/>
            <person name="Beletsky A.V."/>
            <person name="Kulichevskaya I.S."/>
            <person name="Mardanov A.V."/>
            <person name="Ravin N.V."/>
        </authorList>
    </citation>
    <scope>NUCLEOTIDE SEQUENCE [LARGE SCALE GENOMIC DNA]</scope>
    <source>
        <strain evidence="7 8">P105</strain>
    </source>
</reference>
<organism evidence="7 8">
    <name type="scientific">Paludibaculum fermentans</name>
    <dbReference type="NCBI Taxonomy" id="1473598"/>
    <lineage>
        <taxon>Bacteria</taxon>
        <taxon>Pseudomonadati</taxon>
        <taxon>Acidobacteriota</taxon>
        <taxon>Terriglobia</taxon>
        <taxon>Bryobacterales</taxon>
        <taxon>Bryobacteraceae</taxon>
        <taxon>Paludibaculum</taxon>
    </lineage>
</organism>
<keyword evidence="4 5" id="KW-0472">Membrane</keyword>
<name>A0A7S7SL21_PALFE</name>
<feature type="transmembrane region" description="Helical" evidence="5">
    <location>
        <begin position="337"/>
        <end position="355"/>
    </location>
</feature>
<feature type="transmembrane region" description="Helical" evidence="5">
    <location>
        <begin position="46"/>
        <end position="66"/>
    </location>
</feature>
<keyword evidence="8" id="KW-1185">Reference proteome</keyword>
<gene>
    <name evidence="7" type="ORF">IRI77_02915</name>
</gene>
<comment type="subcellular location">
    <subcellularLocation>
        <location evidence="1">Membrane</location>
        <topology evidence="1">Multi-pass membrane protein</topology>
    </subcellularLocation>
</comment>
<dbReference type="PROSITE" id="PS50850">
    <property type="entry name" value="MFS"/>
    <property type="match status" value="1"/>
</dbReference>
<evidence type="ECO:0000256" key="3">
    <source>
        <dbReference type="ARBA" id="ARBA00022989"/>
    </source>
</evidence>
<sequence length="391" mass="40806">MTRPWRLVALLSATATASYLCRVNVSVAGVMMMRELGLSQQAMGRVFSAFLVGYAICQIPGGMLADRFGAPRVLAWAALAWVAATAWMAGAGASVAALLGARFALGVAEAPTFPAAAQAISRALPAQKRGRANGLVVAAIGLGSAIAPPLISFLMVRIGWRSALMISSLPALAVGLGWLWVRQQTAPVAAALPVAAPSGRPLPRSFLLLTLSYSLQGYVGYIFVFWFYLYLVDVRHFDLLRSALFGSLPWLLSIVSIPMGGWLFDRISFDRRVIPIGGLAGSGVFIAIGAHTQHAYLAAVCLALATALVLSVEGPFWATMTAVAGERSGAGGGVMNMGSNIGGLISPALTPILAASIGWEGALLVSAVLAVVAAILWFWIQPPPVIVEPAA</sequence>
<dbReference type="GO" id="GO:0016020">
    <property type="term" value="C:membrane"/>
    <property type="evidence" value="ECO:0007669"/>
    <property type="project" value="UniProtKB-SubCell"/>
</dbReference>
<dbReference type="InterPro" id="IPR011701">
    <property type="entry name" value="MFS"/>
</dbReference>
<feature type="transmembrane region" description="Helical" evidence="5">
    <location>
        <begin position="243"/>
        <end position="261"/>
    </location>
</feature>
<dbReference type="GO" id="GO:0022857">
    <property type="term" value="F:transmembrane transporter activity"/>
    <property type="evidence" value="ECO:0007669"/>
    <property type="project" value="InterPro"/>
</dbReference>
<dbReference type="Gene3D" id="1.20.1250.20">
    <property type="entry name" value="MFS general substrate transporter like domains"/>
    <property type="match status" value="2"/>
</dbReference>
<dbReference type="AlphaFoldDB" id="A0A7S7SL21"/>
<feature type="transmembrane region" description="Helical" evidence="5">
    <location>
        <begin position="273"/>
        <end position="290"/>
    </location>
</feature>
<dbReference type="PANTHER" id="PTHR11662">
    <property type="entry name" value="SOLUTE CARRIER FAMILY 17"/>
    <property type="match status" value="1"/>
</dbReference>
<dbReference type="Pfam" id="PF07690">
    <property type="entry name" value="MFS_1"/>
    <property type="match status" value="1"/>
</dbReference>
<evidence type="ECO:0000256" key="4">
    <source>
        <dbReference type="ARBA" id="ARBA00023136"/>
    </source>
</evidence>
<dbReference type="CDD" id="cd17319">
    <property type="entry name" value="MFS_ExuT_GudP_like"/>
    <property type="match status" value="1"/>
</dbReference>
<evidence type="ECO:0000259" key="6">
    <source>
        <dbReference type="PROSITE" id="PS50850"/>
    </source>
</evidence>
<evidence type="ECO:0000256" key="1">
    <source>
        <dbReference type="ARBA" id="ARBA00004141"/>
    </source>
</evidence>
<dbReference type="Proteomes" id="UP000593892">
    <property type="component" value="Chromosome"/>
</dbReference>
<evidence type="ECO:0000313" key="7">
    <source>
        <dbReference type="EMBL" id="QOY88929.1"/>
    </source>
</evidence>
<evidence type="ECO:0000313" key="8">
    <source>
        <dbReference type="Proteomes" id="UP000593892"/>
    </source>
</evidence>
<keyword evidence="3 5" id="KW-1133">Transmembrane helix</keyword>
<feature type="transmembrane region" description="Helical" evidence="5">
    <location>
        <begin position="297"/>
        <end position="317"/>
    </location>
</feature>
<dbReference type="InterPro" id="IPR050382">
    <property type="entry name" value="MFS_Na/Anion_cotransporter"/>
</dbReference>
<dbReference type="InterPro" id="IPR036259">
    <property type="entry name" value="MFS_trans_sf"/>
</dbReference>